<reference evidence="3" key="2">
    <citation type="submission" date="2023-06" db="EMBL/GenBank/DDBJ databases">
        <authorList>
            <consortium name="Lawrence Berkeley National Laboratory"/>
            <person name="Haridas S."/>
            <person name="Hensen N."/>
            <person name="Bonometti L."/>
            <person name="Westerberg I."/>
            <person name="Brannstrom I.O."/>
            <person name="Guillou S."/>
            <person name="Cros-Aarteil S."/>
            <person name="Calhoun S."/>
            <person name="Kuo A."/>
            <person name="Mondo S."/>
            <person name="Pangilinan J."/>
            <person name="Riley R."/>
            <person name="Labutti K."/>
            <person name="Andreopoulos B."/>
            <person name="Lipzen A."/>
            <person name="Chen C."/>
            <person name="Yanf M."/>
            <person name="Daum C."/>
            <person name="Ng V."/>
            <person name="Clum A."/>
            <person name="Steindorff A."/>
            <person name="Ohm R."/>
            <person name="Martin F."/>
            <person name="Silar P."/>
            <person name="Natvig D."/>
            <person name="Lalanne C."/>
            <person name="Gautier V."/>
            <person name="Ament-Velasquez S.L."/>
            <person name="Kruys A."/>
            <person name="Hutchinson M.I."/>
            <person name="Powell A.J."/>
            <person name="Barry K."/>
            <person name="Miller A.N."/>
            <person name="Grigoriev I.V."/>
            <person name="Debuchy R."/>
            <person name="Gladieux P."/>
            <person name="Thoren M.H."/>
            <person name="Johannesson H."/>
        </authorList>
    </citation>
    <scope>NUCLEOTIDE SEQUENCE</scope>
    <source>
        <strain evidence="3">CBS 955.72</strain>
    </source>
</reference>
<organism evidence="3 4">
    <name type="scientific">Lasiosphaeria hispida</name>
    <dbReference type="NCBI Taxonomy" id="260671"/>
    <lineage>
        <taxon>Eukaryota</taxon>
        <taxon>Fungi</taxon>
        <taxon>Dikarya</taxon>
        <taxon>Ascomycota</taxon>
        <taxon>Pezizomycotina</taxon>
        <taxon>Sordariomycetes</taxon>
        <taxon>Sordariomycetidae</taxon>
        <taxon>Sordariales</taxon>
        <taxon>Lasiosphaeriaceae</taxon>
        <taxon>Lasiosphaeria</taxon>
    </lineage>
</organism>
<gene>
    <name evidence="3" type="ORF">B0T25DRAFT_343445</name>
</gene>
<evidence type="ECO:0000313" key="3">
    <source>
        <dbReference type="EMBL" id="KAK3341479.1"/>
    </source>
</evidence>
<evidence type="ECO:0000313" key="4">
    <source>
        <dbReference type="Proteomes" id="UP001275084"/>
    </source>
</evidence>
<name>A0AAJ0H6J1_9PEZI</name>
<evidence type="ECO:0008006" key="5">
    <source>
        <dbReference type="Google" id="ProtNLM"/>
    </source>
</evidence>
<accession>A0AAJ0H6J1</accession>
<feature type="region of interest" description="Disordered" evidence="1">
    <location>
        <begin position="103"/>
        <end position="124"/>
    </location>
</feature>
<comment type="caution">
    <text evidence="3">The sequence shown here is derived from an EMBL/GenBank/DDBJ whole genome shotgun (WGS) entry which is preliminary data.</text>
</comment>
<dbReference type="AlphaFoldDB" id="A0AAJ0H6J1"/>
<keyword evidence="2" id="KW-0732">Signal</keyword>
<dbReference type="EMBL" id="JAUIQD010000008">
    <property type="protein sequence ID" value="KAK3341479.1"/>
    <property type="molecule type" value="Genomic_DNA"/>
</dbReference>
<feature type="chain" id="PRO_5042460018" description="Secreted protein" evidence="2">
    <location>
        <begin position="18"/>
        <end position="166"/>
    </location>
</feature>
<proteinExistence type="predicted"/>
<sequence>MLCRFLLITVCCTRTHGRHEGVRKAIPESFERGMALGGRQEGESVDAEILSLQWCTSRSIRPSSHQPCHLVRDIEARGLGPPRIPFPCRYAVAVRRLDRTVSRTPNKTAGRNPRMAAARHDDKSPCSRGKIALQSCYNRLAVWLAHTSSTNSVSVDVRDLAFDEDV</sequence>
<protein>
    <recommendedName>
        <fullName evidence="5">Secreted protein</fullName>
    </recommendedName>
</protein>
<reference evidence="3" key="1">
    <citation type="journal article" date="2023" name="Mol. Phylogenet. Evol.">
        <title>Genome-scale phylogeny and comparative genomics of the fungal order Sordariales.</title>
        <authorList>
            <person name="Hensen N."/>
            <person name="Bonometti L."/>
            <person name="Westerberg I."/>
            <person name="Brannstrom I.O."/>
            <person name="Guillou S."/>
            <person name="Cros-Aarteil S."/>
            <person name="Calhoun S."/>
            <person name="Haridas S."/>
            <person name="Kuo A."/>
            <person name="Mondo S."/>
            <person name="Pangilinan J."/>
            <person name="Riley R."/>
            <person name="LaButti K."/>
            <person name="Andreopoulos B."/>
            <person name="Lipzen A."/>
            <person name="Chen C."/>
            <person name="Yan M."/>
            <person name="Daum C."/>
            <person name="Ng V."/>
            <person name="Clum A."/>
            <person name="Steindorff A."/>
            <person name="Ohm R.A."/>
            <person name="Martin F."/>
            <person name="Silar P."/>
            <person name="Natvig D.O."/>
            <person name="Lalanne C."/>
            <person name="Gautier V."/>
            <person name="Ament-Velasquez S.L."/>
            <person name="Kruys A."/>
            <person name="Hutchinson M.I."/>
            <person name="Powell A.J."/>
            <person name="Barry K."/>
            <person name="Miller A.N."/>
            <person name="Grigoriev I.V."/>
            <person name="Debuchy R."/>
            <person name="Gladieux P."/>
            <person name="Hiltunen Thoren M."/>
            <person name="Johannesson H."/>
        </authorList>
    </citation>
    <scope>NUCLEOTIDE SEQUENCE</scope>
    <source>
        <strain evidence="3">CBS 955.72</strain>
    </source>
</reference>
<feature type="signal peptide" evidence="2">
    <location>
        <begin position="1"/>
        <end position="17"/>
    </location>
</feature>
<evidence type="ECO:0000256" key="2">
    <source>
        <dbReference type="SAM" id="SignalP"/>
    </source>
</evidence>
<evidence type="ECO:0000256" key="1">
    <source>
        <dbReference type="SAM" id="MobiDB-lite"/>
    </source>
</evidence>
<dbReference type="Proteomes" id="UP001275084">
    <property type="component" value="Unassembled WGS sequence"/>
</dbReference>
<keyword evidence="4" id="KW-1185">Reference proteome</keyword>